<proteinExistence type="predicted"/>
<protein>
    <submittedName>
        <fullName evidence="1">Uncharacterized protein</fullName>
    </submittedName>
</protein>
<dbReference type="GO" id="GO:0005634">
    <property type="term" value="C:nucleus"/>
    <property type="evidence" value="ECO:0007669"/>
    <property type="project" value="TreeGrafter"/>
</dbReference>
<dbReference type="GO" id="GO:0033186">
    <property type="term" value="C:CAF-1 complex"/>
    <property type="evidence" value="ECO:0007669"/>
    <property type="project" value="TreeGrafter"/>
</dbReference>
<dbReference type="PANTHER" id="PTHR15272">
    <property type="entry name" value="CHROMATIN ASSEMBLY FACTOR 1 SUBUNIT A CAF-1 SUBUNIT A"/>
    <property type="match status" value="1"/>
</dbReference>
<sequence length="150" mass="16797">MGDAILAFETEKKGLKRKREKQKFKGLTPNERDAWLKSLNEELESLKRYFNEVMSSDVGLQSHFGSVNTSLNALIALLLEEKSAPYSKLVSQIYEKLKERESEVTLASVKSSVLYVGQRVAYGMSTPDIDVLEDDTGSSLWCWEVGASSP</sequence>
<reference evidence="1" key="1">
    <citation type="journal article" date="2013" name="J. Plant Res.">
        <title>Effect of fungi and light on seed germination of three Opuntia species from semiarid lands of central Mexico.</title>
        <authorList>
            <person name="Delgado-Sanchez P."/>
            <person name="Jimenez-Bremont J.F."/>
            <person name="Guerrero-Gonzalez Mde L."/>
            <person name="Flores J."/>
        </authorList>
    </citation>
    <scope>NUCLEOTIDE SEQUENCE</scope>
    <source>
        <tissue evidence="1">Cladode</tissue>
    </source>
</reference>
<dbReference type="EMBL" id="GISG01037299">
    <property type="protein sequence ID" value="MBA4622169.1"/>
    <property type="molecule type" value="Transcribed_RNA"/>
</dbReference>
<name>A0A7C9CVQ9_OPUST</name>
<dbReference type="PANTHER" id="PTHR15272:SF0">
    <property type="entry name" value="CHROMATIN ASSEMBLY FACTOR 1 SUBUNIT A"/>
    <property type="match status" value="1"/>
</dbReference>
<reference evidence="1" key="2">
    <citation type="submission" date="2020-07" db="EMBL/GenBank/DDBJ databases">
        <authorList>
            <person name="Vera ALvarez R."/>
            <person name="Arias-Moreno D.M."/>
            <person name="Jimenez-Jacinto V."/>
            <person name="Jimenez-Bremont J.F."/>
            <person name="Swaminathan K."/>
            <person name="Moose S.P."/>
            <person name="Guerrero-Gonzalez M.L."/>
            <person name="Marino-Ramirez L."/>
            <person name="Landsman D."/>
            <person name="Rodriguez-Kessler M."/>
            <person name="Delgado-Sanchez P."/>
        </authorList>
    </citation>
    <scope>NUCLEOTIDE SEQUENCE</scope>
    <source>
        <tissue evidence="1">Cladode</tissue>
    </source>
</reference>
<organism evidence="1">
    <name type="scientific">Opuntia streptacantha</name>
    <name type="common">Prickly pear cactus</name>
    <name type="synonym">Opuntia cardona</name>
    <dbReference type="NCBI Taxonomy" id="393608"/>
    <lineage>
        <taxon>Eukaryota</taxon>
        <taxon>Viridiplantae</taxon>
        <taxon>Streptophyta</taxon>
        <taxon>Embryophyta</taxon>
        <taxon>Tracheophyta</taxon>
        <taxon>Spermatophyta</taxon>
        <taxon>Magnoliopsida</taxon>
        <taxon>eudicotyledons</taxon>
        <taxon>Gunneridae</taxon>
        <taxon>Pentapetalae</taxon>
        <taxon>Caryophyllales</taxon>
        <taxon>Cactineae</taxon>
        <taxon>Cactaceae</taxon>
        <taxon>Opuntioideae</taxon>
        <taxon>Opuntia</taxon>
    </lineage>
</organism>
<dbReference type="GO" id="GO:0006334">
    <property type="term" value="P:nucleosome assembly"/>
    <property type="evidence" value="ECO:0007669"/>
    <property type="project" value="TreeGrafter"/>
</dbReference>
<dbReference type="AlphaFoldDB" id="A0A7C9CVQ9"/>
<evidence type="ECO:0000313" key="1">
    <source>
        <dbReference type="EMBL" id="MBA4622169.1"/>
    </source>
</evidence>
<accession>A0A7C9CVQ9</accession>